<keyword evidence="5 8" id="KW-0378">Hydrolase</keyword>
<comment type="similarity">
    <text evidence="2">Belongs to the peptidase M20 family.</text>
</comment>
<proteinExistence type="inferred from homology"/>
<evidence type="ECO:0000256" key="6">
    <source>
        <dbReference type="ARBA" id="ARBA00023211"/>
    </source>
</evidence>
<dbReference type="SUPFAM" id="SSF53187">
    <property type="entry name" value="Zn-dependent exopeptidases"/>
    <property type="match status" value="1"/>
</dbReference>
<evidence type="ECO:0000256" key="5">
    <source>
        <dbReference type="ARBA" id="ARBA00022801"/>
    </source>
</evidence>
<comment type="cofactor">
    <cofactor evidence="7">
        <name>Zn(2+)</name>
        <dbReference type="ChEBI" id="CHEBI:29105"/>
    </cofactor>
    <text evidence="7">Binds 2 Zn(2+) ions per subunit.</text>
</comment>
<gene>
    <name evidence="8" type="ORF">CJ255_00775</name>
</gene>
<dbReference type="PIRSF" id="PIRSF001235">
    <property type="entry name" value="Amidase_carbamoylase"/>
    <property type="match status" value="1"/>
</dbReference>
<comment type="caution">
    <text evidence="8">The sequence shown here is derived from an EMBL/GenBank/DDBJ whole genome shotgun (WGS) entry which is preliminary data.</text>
</comment>
<accession>A0A2A6RPU0</accession>
<dbReference type="InterPro" id="IPR002933">
    <property type="entry name" value="Peptidase_M20"/>
</dbReference>
<keyword evidence="4 7" id="KW-0479">Metal-binding</keyword>
<comment type="subunit">
    <text evidence="3">Homodimer.</text>
</comment>
<dbReference type="Gene3D" id="3.40.630.10">
    <property type="entry name" value="Zn peptidases"/>
    <property type="match status" value="1"/>
</dbReference>
<evidence type="ECO:0000256" key="2">
    <source>
        <dbReference type="ARBA" id="ARBA00006153"/>
    </source>
</evidence>
<dbReference type="GO" id="GO:0046872">
    <property type="term" value="F:metal ion binding"/>
    <property type="evidence" value="ECO:0007669"/>
    <property type="project" value="UniProtKB-KW"/>
</dbReference>
<dbReference type="Pfam" id="PF01546">
    <property type="entry name" value="Peptidase_M20"/>
    <property type="match status" value="1"/>
</dbReference>
<evidence type="ECO:0000313" key="8">
    <source>
        <dbReference type="EMBL" id="PDW04945.1"/>
    </source>
</evidence>
<comment type="cofactor">
    <cofactor evidence="1">
        <name>Mn(2+)</name>
        <dbReference type="ChEBI" id="CHEBI:29035"/>
    </cofactor>
</comment>
<dbReference type="SUPFAM" id="SSF55031">
    <property type="entry name" value="Bacterial exopeptidase dimerisation domain"/>
    <property type="match status" value="1"/>
</dbReference>
<dbReference type="Gene3D" id="3.30.70.360">
    <property type="match status" value="1"/>
</dbReference>
<sequence>MELLIDLETIMADLDILAAYTEAPAPAVTRLIYGEAEVRARAYVRARCLASGLEVREDGLGNLFARWPGREPQLPAVASGSHLDTAPQAGRFAGAVGVVGALEAVRALQRAGFQPRRSLELLVFAGDAPTRFGLGCLAGRALAGLVQAEQLRALQDATGRTLEDWRQAAGLAEPLEQVALAPGHYAAFIELYIEQGPLLATEGEAIGVVRAMAAATTLQLWLHGQHSHAGSTLMLERRDALLAGAEIALAVEAAALATNRPHTVATTSLFQIEPGLVNMIPGHAALTLEVREIAAEPRDHVLRSIDRAVASICARRHVTYDFQMHSSDAPVTCDPGVVEQIVRVCEDLGLPRQFMVSRTYHNSLFMAHLAPTAMIFIPCRYGDSSLTDEQVEPEHILQGIAVLAHSLARLSE</sequence>
<dbReference type="AlphaFoldDB" id="A0A2A6RPU0"/>
<dbReference type="RefSeq" id="WP_097642183.1">
    <property type="nucleotide sequence ID" value="NZ_NQWI01000002.1"/>
</dbReference>
<evidence type="ECO:0000256" key="7">
    <source>
        <dbReference type="PIRSR" id="PIRSR001235-1"/>
    </source>
</evidence>
<keyword evidence="9" id="KW-1185">Reference proteome</keyword>
<dbReference type="InterPro" id="IPR036264">
    <property type="entry name" value="Bact_exopeptidase_dim_dom"/>
</dbReference>
<protein>
    <submittedName>
        <fullName evidence="8">Zn-dependent hydrolase</fullName>
    </submittedName>
</protein>
<evidence type="ECO:0000256" key="3">
    <source>
        <dbReference type="ARBA" id="ARBA00011738"/>
    </source>
</evidence>
<dbReference type="OrthoDB" id="9808195at2"/>
<dbReference type="PANTHER" id="PTHR32494:SF19">
    <property type="entry name" value="ALLANTOATE DEIMINASE-RELATED"/>
    <property type="match status" value="1"/>
</dbReference>
<evidence type="ECO:0000313" key="9">
    <source>
        <dbReference type="Proteomes" id="UP000220527"/>
    </source>
</evidence>
<evidence type="ECO:0000256" key="1">
    <source>
        <dbReference type="ARBA" id="ARBA00001936"/>
    </source>
</evidence>
<keyword evidence="6" id="KW-0464">Manganese</keyword>
<dbReference type="NCBIfam" id="TIGR01879">
    <property type="entry name" value="hydantase"/>
    <property type="match status" value="1"/>
</dbReference>
<dbReference type="InterPro" id="IPR010158">
    <property type="entry name" value="Amidase_Cbmase"/>
</dbReference>
<organism evidence="8 9">
    <name type="scientific">Candidatus Viridilinea mediisalina</name>
    <dbReference type="NCBI Taxonomy" id="2024553"/>
    <lineage>
        <taxon>Bacteria</taxon>
        <taxon>Bacillati</taxon>
        <taxon>Chloroflexota</taxon>
        <taxon>Chloroflexia</taxon>
        <taxon>Chloroflexales</taxon>
        <taxon>Chloroflexineae</taxon>
        <taxon>Oscillochloridaceae</taxon>
        <taxon>Candidatus Viridilinea</taxon>
    </lineage>
</organism>
<dbReference type="EMBL" id="NQWI01000002">
    <property type="protein sequence ID" value="PDW04945.1"/>
    <property type="molecule type" value="Genomic_DNA"/>
</dbReference>
<dbReference type="GO" id="GO:0016813">
    <property type="term" value="F:hydrolase activity, acting on carbon-nitrogen (but not peptide) bonds, in linear amidines"/>
    <property type="evidence" value="ECO:0007669"/>
    <property type="project" value="InterPro"/>
</dbReference>
<feature type="binding site" evidence="7">
    <location>
        <position position="82"/>
    </location>
    <ligand>
        <name>Zn(2+)</name>
        <dbReference type="ChEBI" id="CHEBI:29105"/>
        <label>1</label>
    </ligand>
</feature>
<dbReference type="PANTHER" id="PTHR32494">
    <property type="entry name" value="ALLANTOATE DEIMINASE-RELATED"/>
    <property type="match status" value="1"/>
</dbReference>
<keyword evidence="7" id="KW-0862">Zinc</keyword>
<dbReference type="Proteomes" id="UP000220527">
    <property type="component" value="Unassembled WGS sequence"/>
</dbReference>
<reference evidence="9" key="1">
    <citation type="submission" date="2017-08" db="EMBL/GenBank/DDBJ databases">
        <authorList>
            <person name="Grouzdev D.S."/>
            <person name="Gaisin V.A."/>
            <person name="Rysina M.S."/>
            <person name="Gorlenko V.M."/>
        </authorList>
    </citation>
    <scope>NUCLEOTIDE SEQUENCE [LARGE SCALE GENOMIC DNA]</scope>
    <source>
        <strain evidence="9">Kir15-3F</strain>
    </source>
</reference>
<name>A0A2A6RPU0_9CHLR</name>
<evidence type="ECO:0000256" key="4">
    <source>
        <dbReference type="ARBA" id="ARBA00022723"/>
    </source>
</evidence>